<dbReference type="Pfam" id="PF12937">
    <property type="entry name" value="F-box-like"/>
    <property type="match status" value="1"/>
</dbReference>
<dbReference type="HOGENOM" id="CLU_037069_1_0_1"/>
<accession>A0A0E0G4Z9</accession>
<evidence type="ECO:0000259" key="3">
    <source>
        <dbReference type="Pfam" id="PF23635"/>
    </source>
</evidence>
<reference evidence="4" key="2">
    <citation type="submission" date="2018-04" db="EMBL/GenBank/DDBJ databases">
        <title>OnivRS2 (Oryza nivara Reference Sequence Version 2).</title>
        <authorList>
            <person name="Zhang J."/>
            <person name="Kudrna D."/>
            <person name="Lee S."/>
            <person name="Talag J."/>
            <person name="Rajasekar S."/>
            <person name="Welchert J."/>
            <person name="Hsing Y.-I."/>
            <person name="Wing R.A."/>
        </authorList>
    </citation>
    <scope>NUCLEOTIDE SEQUENCE [LARGE SCALE GENOMIC DNA]</scope>
    <source>
        <strain evidence="4">SL10</strain>
    </source>
</reference>
<evidence type="ECO:0000313" key="5">
    <source>
        <dbReference type="Proteomes" id="UP000006591"/>
    </source>
</evidence>
<dbReference type="Proteomes" id="UP000006591">
    <property type="component" value="Chromosome 2"/>
</dbReference>
<sequence>MAMTQTNQAIEVDGERLSPPPPPPAASPAVSAVLENEDLVGEILLRLAFPTTLVRAALACRRWLRVASDPSFLRRFRELHPPRLLGFYVTSKIPRAHPLFVPMPPPARPPELDPVVLRRGNFSLAYEGYTTSIYQCRNGSILLFKERHDRRELKYAVHRPLQHPERGLLAIPFSSTHDDDDDDDVEPDLGFDGENVWGFHFGEDGGSQLYRLSVMFTPRGATSAWFYAFRDGGWHVHTKATAQLPGLPPESAGFVVVRDKAYLAATASSVLVLDLKSSSLYTIQLPDGVEFPPVMMAYNDRRHDVLFGRASDDSGVYIADLKEPQLRIWLLKHGSTGWTLVDTICLQSMCANLHINCVGGDSRVVYMDYVGDDAEFLFLKTDECALYLDVKSRQLHKVYEVTEKDEILFSIMPFMMIWPPIFPVRKEIS</sequence>
<name>A0A0E0G4Z9_ORYNI</name>
<dbReference type="InterPro" id="IPR056594">
    <property type="entry name" value="AT5G49610-like_b-prop"/>
</dbReference>
<dbReference type="PANTHER" id="PTHR33207">
    <property type="entry name" value="F-BOX DOMAIN CONTAINING PROTEIN-RELATED"/>
    <property type="match status" value="1"/>
</dbReference>
<feature type="region of interest" description="Disordered" evidence="1">
    <location>
        <begin position="1"/>
        <end position="29"/>
    </location>
</feature>
<dbReference type="InterPro" id="IPR036047">
    <property type="entry name" value="F-box-like_dom_sf"/>
</dbReference>
<dbReference type="AlphaFoldDB" id="A0A0E0G4Z9"/>
<dbReference type="Gramene" id="ONIVA02G13720.1">
    <property type="protein sequence ID" value="ONIVA02G13720.1"/>
    <property type="gene ID" value="ONIVA02G13720"/>
</dbReference>
<feature type="domain" description="F-box" evidence="2">
    <location>
        <begin position="41"/>
        <end position="76"/>
    </location>
</feature>
<dbReference type="InterPro" id="IPR001810">
    <property type="entry name" value="F-box_dom"/>
</dbReference>
<dbReference type="SUPFAM" id="SSF81383">
    <property type="entry name" value="F-box domain"/>
    <property type="match status" value="1"/>
</dbReference>
<evidence type="ECO:0000259" key="2">
    <source>
        <dbReference type="Pfam" id="PF12937"/>
    </source>
</evidence>
<keyword evidence="5" id="KW-1185">Reference proteome</keyword>
<evidence type="ECO:0000313" key="4">
    <source>
        <dbReference type="EnsemblPlants" id="ONIVA02G13720.1"/>
    </source>
</evidence>
<dbReference type="Gene3D" id="1.20.1280.50">
    <property type="match status" value="1"/>
</dbReference>
<dbReference type="eggNOG" id="ENOG502R45U">
    <property type="taxonomic scope" value="Eukaryota"/>
</dbReference>
<evidence type="ECO:0008006" key="6">
    <source>
        <dbReference type="Google" id="ProtNLM"/>
    </source>
</evidence>
<dbReference type="EnsemblPlants" id="ONIVA02G13720.1">
    <property type="protein sequence ID" value="ONIVA02G13720.1"/>
    <property type="gene ID" value="ONIVA02G13720"/>
</dbReference>
<dbReference type="OMA" id="GGSAWIW"/>
<feature type="domain" description="F-box protein AT5G49610-like beta-propeller" evidence="3">
    <location>
        <begin position="132"/>
        <end position="422"/>
    </location>
</feature>
<dbReference type="Pfam" id="PF23635">
    <property type="entry name" value="Beta-prop_AT5G49610-like"/>
    <property type="match status" value="1"/>
</dbReference>
<proteinExistence type="predicted"/>
<evidence type="ECO:0000256" key="1">
    <source>
        <dbReference type="SAM" id="MobiDB-lite"/>
    </source>
</evidence>
<reference evidence="4" key="1">
    <citation type="submission" date="2015-04" db="UniProtKB">
        <authorList>
            <consortium name="EnsemblPlants"/>
        </authorList>
    </citation>
    <scope>IDENTIFICATION</scope>
    <source>
        <strain evidence="4">SL10</strain>
    </source>
</reference>
<protein>
    <recommendedName>
        <fullName evidence="6">F-box domain-containing protein</fullName>
    </recommendedName>
</protein>
<organism evidence="4">
    <name type="scientific">Oryza nivara</name>
    <name type="common">Indian wild rice</name>
    <name type="synonym">Oryza sativa f. spontanea</name>
    <dbReference type="NCBI Taxonomy" id="4536"/>
    <lineage>
        <taxon>Eukaryota</taxon>
        <taxon>Viridiplantae</taxon>
        <taxon>Streptophyta</taxon>
        <taxon>Embryophyta</taxon>
        <taxon>Tracheophyta</taxon>
        <taxon>Spermatophyta</taxon>
        <taxon>Magnoliopsida</taxon>
        <taxon>Liliopsida</taxon>
        <taxon>Poales</taxon>
        <taxon>Poaceae</taxon>
        <taxon>BOP clade</taxon>
        <taxon>Oryzoideae</taxon>
        <taxon>Oryzeae</taxon>
        <taxon>Oryzinae</taxon>
        <taxon>Oryza</taxon>
    </lineage>
</organism>